<evidence type="ECO:0000256" key="8">
    <source>
        <dbReference type="ARBA" id="ARBA00022989"/>
    </source>
</evidence>
<dbReference type="InterPro" id="IPR050364">
    <property type="entry name" value="Cytochrome_P450_fung"/>
</dbReference>
<keyword evidence="8" id="KW-1133">Transmembrane helix</keyword>
<dbReference type="Pfam" id="PF00067">
    <property type="entry name" value="p450"/>
    <property type="match status" value="1"/>
</dbReference>
<name>A0ABR1JDW3_9AGAR</name>
<evidence type="ECO:0000256" key="4">
    <source>
        <dbReference type="ARBA" id="ARBA00010617"/>
    </source>
</evidence>
<comment type="pathway">
    <text evidence="3">Secondary metabolite biosynthesis.</text>
</comment>
<evidence type="ECO:0000256" key="7">
    <source>
        <dbReference type="ARBA" id="ARBA00022723"/>
    </source>
</evidence>
<dbReference type="InterPro" id="IPR002401">
    <property type="entry name" value="Cyt_P450_E_grp-I"/>
</dbReference>
<evidence type="ECO:0000256" key="5">
    <source>
        <dbReference type="ARBA" id="ARBA00022617"/>
    </source>
</evidence>
<reference evidence="14 15" key="1">
    <citation type="submission" date="2024-01" db="EMBL/GenBank/DDBJ databases">
        <title>A draft genome for the cacao thread blight pathogen Marasmiellus scandens.</title>
        <authorList>
            <person name="Baruah I.K."/>
            <person name="Leung J."/>
            <person name="Bukari Y."/>
            <person name="Amoako-Attah I."/>
            <person name="Meinhardt L.W."/>
            <person name="Bailey B.A."/>
            <person name="Cohen S.P."/>
        </authorList>
    </citation>
    <scope>NUCLEOTIDE SEQUENCE [LARGE SCALE GENOMIC DNA]</scope>
    <source>
        <strain evidence="14 15">GH-19</strain>
    </source>
</reference>
<accession>A0ABR1JDW3</accession>
<evidence type="ECO:0008006" key="16">
    <source>
        <dbReference type="Google" id="ProtNLM"/>
    </source>
</evidence>
<dbReference type="PANTHER" id="PTHR46300">
    <property type="entry name" value="P450, PUTATIVE (EUROFUNG)-RELATED-RELATED"/>
    <property type="match status" value="1"/>
</dbReference>
<dbReference type="SUPFAM" id="SSF48264">
    <property type="entry name" value="Cytochrome P450"/>
    <property type="match status" value="1"/>
</dbReference>
<comment type="caution">
    <text evidence="14">The sequence shown here is derived from an EMBL/GenBank/DDBJ whole genome shotgun (WGS) entry which is preliminary data.</text>
</comment>
<protein>
    <recommendedName>
        <fullName evidence="16">Cytochrome P450</fullName>
    </recommendedName>
</protein>
<organism evidence="14 15">
    <name type="scientific">Marasmiellus scandens</name>
    <dbReference type="NCBI Taxonomy" id="2682957"/>
    <lineage>
        <taxon>Eukaryota</taxon>
        <taxon>Fungi</taxon>
        <taxon>Dikarya</taxon>
        <taxon>Basidiomycota</taxon>
        <taxon>Agaricomycotina</taxon>
        <taxon>Agaricomycetes</taxon>
        <taxon>Agaricomycetidae</taxon>
        <taxon>Agaricales</taxon>
        <taxon>Marasmiineae</taxon>
        <taxon>Omphalotaceae</taxon>
        <taxon>Marasmiellus</taxon>
    </lineage>
</organism>
<keyword evidence="5" id="KW-0349">Heme</keyword>
<evidence type="ECO:0000256" key="1">
    <source>
        <dbReference type="ARBA" id="ARBA00001971"/>
    </source>
</evidence>
<evidence type="ECO:0000256" key="9">
    <source>
        <dbReference type="ARBA" id="ARBA00023002"/>
    </source>
</evidence>
<keyword evidence="15" id="KW-1185">Reference proteome</keyword>
<evidence type="ECO:0000256" key="2">
    <source>
        <dbReference type="ARBA" id="ARBA00004167"/>
    </source>
</evidence>
<evidence type="ECO:0000256" key="10">
    <source>
        <dbReference type="ARBA" id="ARBA00023004"/>
    </source>
</evidence>
<comment type="subcellular location">
    <subcellularLocation>
        <location evidence="2">Membrane</location>
        <topology evidence="2">Single-pass membrane protein</topology>
    </subcellularLocation>
</comment>
<evidence type="ECO:0000256" key="3">
    <source>
        <dbReference type="ARBA" id="ARBA00005179"/>
    </source>
</evidence>
<keyword evidence="13" id="KW-0325">Glycoprotein</keyword>
<keyword evidence="12" id="KW-0472">Membrane</keyword>
<dbReference type="PRINTS" id="PR00463">
    <property type="entry name" value="EP450I"/>
</dbReference>
<dbReference type="InterPro" id="IPR001128">
    <property type="entry name" value="Cyt_P450"/>
</dbReference>
<keyword evidence="9" id="KW-0560">Oxidoreductase</keyword>
<evidence type="ECO:0000313" key="14">
    <source>
        <dbReference type="EMBL" id="KAK7455866.1"/>
    </source>
</evidence>
<dbReference type="Gene3D" id="1.10.630.10">
    <property type="entry name" value="Cytochrome P450"/>
    <property type="match status" value="1"/>
</dbReference>
<dbReference type="PANTHER" id="PTHR46300:SF2">
    <property type="entry name" value="CYTOCHROME P450 MONOOXYGENASE ALNH-RELATED"/>
    <property type="match status" value="1"/>
</dbReference>
<evidence type="ECO:0000256" key="11">
    <source>
        <dbReference type="ARBA" id="ARBA00023033"/>
    </source>
</evidence>
<evidence type="ECO:0000256" key="13">
    <source>
        <dbReference type="ARBA" id="ARBA00023180"/>
    </source>
</evidence>
<dbReference type="Proteomes" id="UP001498398">
    <property type="component" value="Unassembled WGS sequence"/>
</dbReference>
<keyword evidence="11" id="KW-0503">Monooxygenase</keyword>
<evidence type="ECO:0000256" key="12">
    <source>
        <dbReference type="ARBA" id="ARBA00023136"/>
    </source>
</evidence>
<sequence>MIGSGIVTVISSYAAVKELLDKQSSITGDRPKFTIGDVVTGGIHLSQMNYSMHILFVHQITSNQALKFQGDPNWLPMRKAARSMMTVPKCTEHLPIQRAEAIQFMNDILRDPANYQKHADRYTYSVISSVVYGIRAPHLKGEEITDFYHLLELWNHYNEPGRHPPVDLLPVLKYVPERWAPWKREARVVKNLRQAHYNSLFDRVQQRINKGEGFGAFMEEIVQHQKSLNLDRQLMASLGGGLLEGGTDTTSSYLKTLQLALMKFPDAQRKAHEEVDRVVGRDRLPQLQDMEKLPYIRAIIREVCDP</sequence>
<keyword evidence="7" id="KW-0479">Metal-binding</keyword>
<comment type="similarity">
    <text evidence="4">Belongs to the cytochrome P450 family.</text>
</comment>
<comment type="cofactor">
    <cofactor evidence="1">
        <name>heme</name>
        <dbReference type="ChEBI" id="CHEBI:30413"/>
    </cofactor>
</comment>
<evidence type="ECO:0000256" key="6">
    <source>
        <dbReference type="ARBA" id="ARBA00022692"/>
    </source>
</evidence>
<proteinExistence type="inferred from homology"/>
<evidence type="ECO:0000313" key="15">
    <source>
        <dbReference type="Proteomes" id="UP001498398"/>
    </source>
</evidence>
<gene>
    <name evidence="14" type="ORF">VKT23_010902</name>
</gene>
<keyword evidence="6" id="KW-0812">Transmembrane</keyword>
<keyword evidence="10" id="KW-0408">Iron</keyword>
<dbReference type="InterPro" id="IPR036396">
    <property type="entry name" value="Cyt_P450_sf"/>
</dbReference>
<dbReference type="EMBL" id="JBANRG010000022">
    <property type="protein sequence ID" value="KAK7455866.1"/>
    <property type="molecule type" value="Genomic_DNA"/>
</dbReference>